<evidence type="ECO:0000256" key="3">
    <source>
        <dbReference type="ARBA" id="ARBA00022692"/>
    </source>
</evidence>
<dbReference type="PANTHER" id="PTHR30250">
    <property type="entry name" value="PST FAMILY PREDICTED COLANIC ACID TRANSPORTER"/>
    <property type="match status" value="1"/>
</dbReference>
<comment type="caution">
    <text evidence="6">The sequence shown here is derived from an EMBL/GenBank/DDBJ whole genome shotgun (WGS) entry which is preliminary data.</text>
</comment>
<keyword evidence="3" id="KW-0812">Transmembrane</keyword>
<evidence type="ECO:0000256" key="2">
    <source>
        <dbReference type="ARBA" id="ARBA00022475"/>
    </source>
</evidence>
<dbReference type="InterPro" id="IPR050833">
    <property type="entry name" value="Poly_Biosynth_Transport"/>
</dbReference>
<evidence type="ECO:0000256" key="5">
    <source>
        <dbReference type="ARBA" id="ARBA00023136"/>
    </source>
</evidence>
<dbReference type="EMBL" id="VZBQ01000087">
    <property type="protein sequence ID" value="MQN89657.1"/>
    <property type="molecule type" value="Genomic_DNA"/>
</dbReference>
<keyword evidence="2" id="KW-1003">Cell membrane</keyword>
<evidence type="ECO:0000313" key="6">
    <source>
        <dbReference type="EMBL" id="MQN89657.1"/>
    </source>
</evidence>
<dbReference type="AlphaFoldDB" id="A0A646HEU0"/>
<dbReference type="Proteomes" id="UP000420635">
    <property type="component" value="Unassembled WGS sequence"/>
</dbReference>
<gene>
    <name evidence="6" type="ORF">F7D59_07295</name>
</gene>
<reference evidence="7" key="1">
    <citation type="submission" date="2019-09" db="EMBL/GenBank/DDBJ databases">
        <title>Distinct polysaccharide growth profiles of human intestinal Prevotella copri isolates.</title>
        <authorList>
            <person name="Fehlner-Peach H."/>
            <person name="Magnabosco C."/>
            <person name="Raghavan V."/>
            <person name="Scher J.U."/>
            <person name="Tett A."/>
            <person name="Cox L.M."/>
            <person name="Gottsegen C."/>
            <person name="Watters A."/>
            <person name="Wiltshire- Gordon J.D."/>
            <person name="Segata N."/>
            <person name="Bonneau R."/>
            <person name="Littman D.R."/>
        </authorList>
    </citation>
    <scope>NUCLEOTIDE SEQUENCE [LARGE SCALE GENOMIC DNA]</scope>
    <source>
        <strain evidence="7">iP54</strain>
    </source>
</reference>
<comment type="subcellular location">
    <subcellularLocation>
        <location evidence="1">Cell membrane</location>
        <topology evidence="1">Multi-pass membrane protein</topology>
    </subcellularLocation>
</comment>
<organism evidence="6 7">
    <name type="scientific">Segatella copri</name>
    <dbReference type="NCBI Taxonomy" id="165179"/>
    <lineage>
        <taxon>Bacteria</taxon>
        <taxon>Pseudomonadati</taxon>
        <taxon>Bacteroidota</taxon>
        <taxon>Bacteroidia</taxon>
        <taxon>Bacteroidales</taxon>
        <taxon>Prevotellaceae</taxon>
        <taxon>Segatella</taxon>
    </lineage>
</organism>
<evidence type="ECO:0000256" key="1">
    <source>
        <dbReference type="ARBA" id="ARBA00004651"/>
    </source>
</evidence>
<accession>A0A646HEU0</accession>
<dbReference type="PANTHER" id="PTHR30250:SF26">
    <property type="entry name" value="PSMA PROTEIN"/>
    <property type="match status" value="1"/>
</dbReference>
<proteinExistence type="predicted"/>
<evidence type="ECO:0000313" key="7">
    <source>
        <dbReference type="Proteomes" id="UP000420635"/>
    </source>
</evidence>
<keyword evidence="5" id="KW-0472">Membrane</keyword>
<sequence>MSTQTSDNNKRIAKNTLFLYLRMFLMMAISLFTSRIVLSTLGVSDYGIYNVVGGVVAMFGLLSGSITNSITRFLTFELGKKDYSQLQKVFSTSLNVMMVLSFVIVVIGEIVGIWFLNYKMNIPEGRMDAANWAFQCSLMTFVMNLISIPYNSTIVAHEKMSAFAYISIFEVIMKLLIVYSLYISPFDKLKSYVVLLLILSFVIRFIYGFYCKRHFKEATYHFIYDKVLLKNMTSFAGWNFFGQGAYMMNNQGVNIVINLFFGVTVNAARGIASQVNSAANQFVTNFMMALNPQITKNYASGELEEMHKLIYRGSKFSYFLMLFFLIPICLETEMVLHLWLNIVPDYSVAFVRWTLVLTTMGMLSNTLITALHATGKIKKYMIVVGLVEMSNIPLTYLMFKIGFNPLAAYYVYFSIYLILMFLRLFLIKNLIRMKAKTYIQEVYLKVLIVTVVSLVAPSLICLLQQDSPFRFIEVGIVSSLSTVVTVYYLGLTPNERKKVTYLVKNKLYKK</sequence>
<keyword evidence="4" id="KW-1133">Transmembrane helix</keyword>
<dbReference type="GO" id="GO:0005886">
    <property type="term" value="C:plasma membrane"/>
    <property type="evidence" value="ECO:0007669"/>
    <property type="project" value="UniProtKB-SubCell"/>
</dbReference>
<evidence type="ECO:0000256" key="4">
    <source>
        <dbReference type="ARBA" id="ARBA00022989"/>
    </source>
</evidence>
<dbReference type="RefSeq" id="WP_153112596.1">
    <property type="nucleotide sequence ID" value="NZ_VZAS01000024.1"/>
</dbReference>
<protein>
    <submittedName>
        <fullName evidence="6">Lipopolysaccharide biosynthesis protein</fullName>
    </submittedName>
</protein>
<name>A0A646HEU0_9BACT</name>